<gene>
    <name evidence="1" type="primary">G4MUW5</name>
</gene>
<reference evidence="1" key="1">
    <citation type="submission" date="2019-10" db="EMBL/GenBank/DDBJ databases">
        <authorList>
            <person name="Nor Muhammad N."/>
        </authorList>
    </citation>
    <scope>NUCLEOTIDE SEQUENCE</scope>
</reference>
<proteinExistence type="predicted"/>
<dbReference type="EMBL" id="LR730359">
    <property type="protein sequence ID" value="VWP02619.1"/>
    <property type="molecule type" value="Genomic_DNA"/>
</dbReference>
<evidence type="ECO:0000313" key="1">
    <source>
        <dbReference type="EMBL" id="VWP02619.1"/>
    </source>
</evidence>
<evidence type="ECO:0008006" key="2">
    <source>
        <dbReference type="Google" id="ProtNLM"/>
    </source>
</evidence>
<name>A0A5K1K8E7_9APHY</name>
<protein>
    <recommendedName>
        <fullName evidence="2">TFIIS N-terminal domain-containing protein</fullName>
    </recommendedName>
</protein>
<organism evidence="1">
    <name type="scientific">Ganoderma boninense</name>
    <dbReference type="NCBI Taxonomy" id="34458"/>
    <lineage>
        <taxon>Eukaryota</taxon>
        <taxon>Fungi</taxon>
        <taxon>Dikarya</taxon>
        <taxon>Basidiomycota</taxon>
        <taxon>Agaricomycotina</taxon>
        <taxon>Agaricomycetes</taxon>
        <taxon>Polyporales</taxon>
        <taxon>Polyporaceae</taxon>
        <taxon>Ganoderma</taxon>
    </lineage>
</organism>
<sequence length="150" mass="16553">MVAQPPSPRPQAAKLTAKPAPVTESCRFLSASGPAWRRISRWVAAIKTFLEMQQSGHRPGPAAVQRCSREMIEAIKEVEEEKGLMSYDIILGTELYQTVWRLADANINGRKNQPSNLARTVLACWEGRFPGMLPGRGDDGDGGEEMDVDE</sequence>
<dbReference type="AlphaFoldDB" id="A0A5K1K8E7"/>
<accession>A0A5K1K8E7</accession>